<keyword evidence="4" id="KW-1185">Reference proteome</keyword>
<evidence type="ECO:0000313" key="4">
    <source>
        <dbReference type="Proteomes" id="UP000539313"/>
    </source>
</evidence>
<keyword evidence="1" id="KW-0175">Coiled coil</keyword>
<dbReference type="RefSeq" id="WP_182707054.1">
    <property type="nucleotide sequence ID" value="NZ_JACJII010000001.1"/>
</dbReference>
<reference evidence="3 4" key="1">
    <citation type="submission" date="2020-08" db="EMBL/GenBank/DDBJ databases">
        <title>Sequencing the genomes of 1000 actinobacteria strains.</title>
        <authorList>
            <person name="Klenk H.-P."/>
        </authorList>
    </citation>
    <scope>NUCLEOTIDE SEQUENCE [LARGE SCALE GENOMIC DNA]</scope>
    <source>
        <strain evidence="3 4">DSM 45823</strain>
    </source>
</reference>
<feature type="region of interest" description="Disordered" evidence="2">
    <location>
        <begin position="1"/>
        <end position="34"/>
    </location>
</feature>
<name>A0A7W3N1W3_9ACTN</name>
<feature type="coiled-coil region" evidence="1">
    <location>
        <begin position="76"/>
        <end position="103"/>
    </location>
</feature>
<organism evidence="3 4">
    <name type="scientific">Thermomonospora cellulosilytica</name>
    <dbReference type="NCBI Taxonomy" id="1411118"/>
    <lineage>
        <taxon>Bacteria</taxon>
        <taxon>Bacillati</taxon>
        <taxon>Actinomycetota</taxon>
        <taxon>Actinomycetes</taxon>
        <taxon>Streptosporangiales</taxon>
        <taxon>Thermomonosporaceae</taxon>
        <taxon>Thermomonospora</taxon>
    </lineage>
</organism>
<gene>
    <name evidence="3" type="ORF">HNR21_004891</name>
</gene>
<dbReference type="EMBL" id="JACJII010000001">
    <property type="protein sequence ID" value="MBA9006009.1"/>
    <property type="molecule type" value="Genomic_DNA"/>
</dbReference>
<evidence type="ECO:0000256" key="2">
    <source>
        <dbReference type="SAM" id="MobiDB-lite"/>
    </source>
</evidence>
<evidence type="ECO:0000256" key="1">
    <source>
        <dbReference type="SAM" id="Coils"/>
    </source>
</evidence>
<dbReference type="AlphaFoldDB" id="A0A7W3N1W3"/>
<feature type="region of interest" description="Disordered" evidence="2">
    <location>
        <begin position="138"/>
        <end position="187"/>
    </location>
</feature>
<proteinExistence type="predicted"/>
<dbReference type="Proteomes" id="UP000539313">
    <property type="component" value="Unassembled WGS sequence"/>
</dbReference>
<feature type="compositionally biased region" description="Polar residues" evidence="2">
    <location>
        <begin position="1"/>
        <end position="28"/>
    </location>
</feature>
<protein>
    <submittedName>
        <fullName evidence="3">TolA-binding protein</fullName>
    </submittedName>
</protein>
<evidence type="ECO:0000313" key="3">
    <source>
        <dbReference type="EMBL" id="MBA9006009.1"/>
    </source>
</evidence>
<sequence>MRISRPNSSVGQLDSTNGAPATTSNGTPQVPVLSFKSPGTITRFLDMYRQLLATQRDGARQITHLNEEIGEVQRHIGDREAEITRLEAELARTRQDAERAGQVLQVKTAERDGLVIAHKETSDQTEDLRHLLQLIAPDRLEEVEESQRQTPPQGQPAYPATPNVPPAPAGDRPVAGADAPRTAPARA</sequence>
<accession>A0A7W3N1W3</accession>
<comment type="caution">
    <text evidence="3">The sequence shown here is derived from an EMBL/GenBank/DDBJ whole genome shotgun (WGS) entry which is preliminary data.</text>
</comment>